<dbReference type="PRINTS" id="PR00081">
    <property type="entry name" value="GDHRDH"/>
</dbReference>
<sequence>MALEINLKGRVALITGVTSGIGLGVAKILAEAGCIVAGCAEYSEESPQAKVFLETVGAIGERVSYVKADMRNPEEIRTFVETIAEREGGKINILVSNAGKNVFDRPEGCSEMDWDFNMNLNLASHWRITKFSKPYLEKNNGVIIVISSNHAYSTLPGCFPYNITKTALTGLVRSLAIEWGPKIRTVGIAPGFIDTPGNQLWFDSFLDPALEKQKTIELHPVKNLGTPEEIGGWCAFLASEYAAFASGTTYLVDGGRNALMQDA</sequence>
<dbReference type="Gene3D" id="3.40.50.720">
    <property type="entry name" value="NAD(P)-binding Rossmann-like Domain"/>
    <property type="match status" value="1"/>
</dbReference>
<dbReference type="Proteomes" id="UP000223749">
    <property type="component" value="Chromosome"/>
</dbReference>
<dbReference type="OrthoDB" id="597477at2"/>
<dbReference type="KEGG" id="pgs:CPT03_04340"/>
<keyword evidence="2" id="KW-0560">Oxidoreductase</keyword>
<organism evidence="3 4">
    <name type="scientific">Pedobacter ginsengisoli</name>
    <dbReference type="NCBI Taxonomy" id="363852"/>
    <lineage>
        <taxon>Bacteria</taxon>
        <taxon>Pseudomonadati</taxon>
        <taxon>Bacteroidota</taxon>
        <taxon>Sphingobacteriia</taxon>
        <taxon>Sphingobacteriales</taxon>
        <taxon>Sphingobacteriaceae</taxon>
        <taxon>Pedobacter</taxon>
    </lineage>
</organism>
<dbReference type="PROSITE" id="PS00061">
    <property type="entry name" value="ADH_SHORT"/>
    <property type="match status" value="1"/>
</dbReference>
<gene>
    <name evidence="3" type="ORF">CPT03_04340</name>
</gene>
<dbReference type="PANTHER" id="PTHR43008:SF4">
    <property type="entry name" value="CHAIN DEHYDROGENASE, PUTATIVE (AFU_ORTHOLOGUE AFUA_4G08710)-RELATED"/>
    <property type="match status" value="1"/>
</dbReference>
<dbReference type="AlphaFoldDB" id="A0A2D1U2A7"/>
<dbReference type="InterPro" id="IPR002347">
    <property type="entry name" value="SDR_fam"/>
</dbReference>
<dbReference type="EMBL" id="CP024091">
    <property type="protein sequence ID" value="ATP55750.1"/>
    <property type="molecule type" value="Genomic_DNA"/>
</dbReference>
<dbReference type="InterPro" id="IPR036291">
    <property type="entry name" value="NAD(P)-bd_dom_sf"/>
</dbReference>
<reference evidence="3 4" key="1">
    <citation type="submission" date="2017-10" db="EMBL/GenBank/DDBJ databases">
        <title>Whole genome of Pedobacter ginsengisoli T01R-27 isolated from tomato rhizosphere.</title>
        <authorList>
            <person name="Weon H.-Y."/>
            <person name="Lee S.A."/>
            <person name="Sang M.K."/>
            <person name="Song J."/>
        </authorList>
    </citation>
    <scope>NUCLEOTIDE SEQUENCE [LARGE SCALE GENOMIC DNA]</scope>
    <source>
        <strain evidence="3 4">T01R-27</strain>
    </source>
</reference>
<evidence type="ECO:0000313" key="4">
    <source>
        <dbReference type="Proteomes" id="UP000223749"/>
    </source>
</evidence>
<protein>
    <submittedName>
        <fullName evidence="3">Oxidoreductase</fullName>
    </submittedName>
</protein>
<dbReference type="FunFam" id="3.40.50.720:FF:000084">
    <property type="entry name" value="Short-chain dehydrogenase reductase"/>
    <property type="match status" value="1"/>
</dbReference>
<keyword evidence="4" id="KW-1185">Reference proteome</keyword>
<dbReference type="PRINTS" id="PR00080">
    <property type="entry name" value="SDRFAMILY"/>
</dbReference>
<dbReference type="InterPro" id="IPR020904">
    <property type="entry name" value="Sc_DH/Rdtase_CS"/>
</dbReference>
<accession>A0A2D1U2A7</accession>
<evidence type="ECO:0000256" key="1">
    <source>
        <dbReference type="ARBA" id="ARBA00006484"/>
    </source>
</evidence>
<evidence type="ECO:0000313" key="3">
    <source>
        <dbReference type="EMBL" id="ATP55750.1"/>
    </source>
</evidence>
<dbReference type="RefSeq" id="WP_099437695.1">
    <property type="nucleotide sequence ID" value="NZ_CP024091.1"/>
</dbReference>
<dbReference type="PANTHER" id="PTHR43008">
    <property type="entry name" value="BENZIL REDUCTASE"/>
    <property type="match status" value="1"/>
</dbReference>
<proteinExistence type="inferred from homology"/>
<dbReference type="GO" id="GO:0050664">
    <property type="term" value="F:oxidoreductase activity, acting on NAD(P)H, oxygen as acceptor"/>
    <property type="evidence" value="ECO:0007669"/>
    <property type="project" value="TreeGrafter"/>
</dbReference>
<name>A0A2D1U2A7_9SPHI</name>
<comment type="similarity">
    <text evidence="1">Belongs to the short-chain dehydrogenases/reductases (SDR) family.</text>
</comment>
<dbReference type="CDD" id="cd05233">
    <property type="entry name" value="SDR_c"/>
    <property type="match status" value="1"/>
</dbReference>
<dbReference type="Pfam" id="PF13561">
    <property type="entry name" value="adh_short_C2"/>
    <property type="match status" value="1"/>
</dbReference>
<dbReference type="SUPFAM" id="SSF51735">
    <property type="entry name" value="NAD(P)-binding Rossmann-fold domains"/>
    <property type="match status" value="1"/>
</dbReference>
<evidence type="ECO:0000256" key="2">
    <source>
        <dbReference type="ARBA" id="ARBA00023002"/>
    </source>
</evidence>